<feature type="region of interest" description="Disordered" evidence="1">
    <location>
        <begin position="1"/>
        <end position="80"/>
    </location>
</feature>
<name>A0ABY4P120_9PSEU</name>
<keyword evidence="3" id="KW-1185">Reference proteome</keyword>
<reference evidence="2" key="1">
    <citation type="submission" date="2022-01" db="EMBL/GenBank/DDBJ databases">
        <title>PSI-footprinting approach for the identification of protein synthesis inhibitor producers.</title>
        <authorList>
            <person name="Handel F."/>
            <person name="Kulik A."/>
            <person name="Wex K.W."/>
            <person name="Berscheid A."/>
            <person name="Saur J.S."/>
            <person name="Winkler A."/>
            <person name="Wibberg D."/>
            <person name="Kalinowski J."/>
            <person name="Broetz-Oesterhelt H."/>
            <person name="Mast Y."/>
        </authorList>
    </citation>
    <scope>NUCLEOTIDE SEQUENCE</scope>
    <source>
        <strain evidence="2">KNN 49.3e</strain>
    </source>
</reference>
<dbReference type="EMBL" id="CP091196">
    <property type="protein sequence ID" value="UQS26065.1"/>
    <property type="molecule type" value="Genomic_DNA"/>
</dbReference>
<protein>
    <submittedName>
        <fullName evidence="2">Uncharacterized protein</fullName>
    </submittedName>
</protein>
<organism evidence="2 3">
    <name type="scientific">Amycolatopsis thermalba</name>
    <dbReference type="NCBI Taxonomy" id="944492"/>
    <lineage>
        <taxon>Bacteria</taxon>
        <taxon>Bacillati</taxon>
        <taxon>Actinomycetota</taxon>
        <taxon>Actinomycetes</taxon>
        <taxon>Pseudonocardiales</taxon>
        <taxon>Pseudonocardiaceae</taxon>
        <taxon>Amycolatopsis</taxon>
    </lineage>
</organism>
<feature type="compositionally biased region" description="Basic and acidic residues" evidence="1">
    <location>
        <begin position="1"/>
        <end position="14"/>
    </location>
</feature>
<sequence>MKLRSPKDEVEAFLHPKGASRRTGAGARGSTGAENRAKAEKSKSRKASKSKKKKGAKAKYYHPAKSSSRSSAPKWITATRGITSVVTNPVGNGKRR</sequence>
<evidence type="ECO:0000313" key="3">
    <source>
        <dbReference type="Proteomes" id="UP000830158"/>
    </source>
</evidence>
<evidence type="ECO:0000313" key="2">
    <source>
        <dbReference type="EMBL" id="UQS26065.1"/>
    </source>
</evidence>
<feature type="compositionally biased region" description="Low complexity" evidence="1">
    <location>
        <begin position="21"/>
        <end position="33"/>
    </location>
</feature>
<dbReference type="Proteomes" id="UP000830158">
    <property type="component" value="Chromosome"/>
</dbReference>
<accession>A0ABY4P120</accession>
<dbReference type="RefSeq" id="WP_162831078.1">
    <property type="nucleotide sequence ID" value="NZ_CP091196.1"/>
</dbReference>
<gene>
    <name evidence="2" type="ORF">L1857_26250</name>
</gene>
<evidence type="ECO:0000256" key="1">
    <source>
        <dbReference type="SAM" id="MobiDB-lite"/>
    </source>
</evidence>
<feature type="compositionally biased region" description="Basic residues" evidence="1">
    <location>
        <begin position="43"/>
        <end position="62"/>
    </location>
</feature>
<proteinExistence type="predicted"/>